<dbReference type="SUPFAM" id="SSF57701">
    <property type="entry name" value="Zn2/Cys6 DNA-binding domain"/>
    <property type="match status" value="1"/>
</dbReference>
<sequence>MATVNRFCTVVLKNQPNTEFLISVSTALIPPARRPTGEHFCVLPQYIIIDLRPITVPWEVFMHLLEKTVTLFPVFGDTIVRVRASQRSVSQSLNVGRVPCTDSKMGLACQRCKYKKIKCDRGEPICRQCTIAKADCHYAERRKRPRLAQPKVAVHRLTHRLEALEKKLHSSNEGASPPLSSFLSSPSHVVRSEAARSEASRSTSLIPSPEASLTAADGQESWIYQLATKTKRNFENQTTPVTTPRPQIDNAISLLNDALEDLGKLRVRHGTADVELNLSVAETKACIEAFIQMSNYIVVPDVFALAIDVKFLMTLPDIIDSPYVSIKPGVRGMYYAALYFGLRHRYGPGDVLTSKAYLKILGTVPAWLDASTDSELDGHMAALITWTCINNHDYQLSWKFHCKACQFVKMRGIDELDTVPAKTLEGENERDVLRFLYWHVLCVDSLFRLFYGKPTVMRWSPNKVRPPAVLRTNNLQPSMWMTTITVVWIRYTNLTAETINWIDENAPHKDIDALSRRVDALCVQLEDIMKEWGYERLLNAPETTGDFRCLLADHIMTINAIIIGMQRIVMKEQPERTVDTMTVRAARNIIRIILEFHTDRSLQGTPQTIFDHFITFYPFTAAFSLYEYILACTHPQDCESDIQSLEAIGTAMTEASTNRHTISPFSNTINALNKVSRSLQDERYRQRRTHSGQQGGRQDCEVGLSLPPNSFDTFQNLMARDAQFNASVFESMPGLNGCVEGGFQPQGFVRALEHDFLGRNWRDGWWDVDGVAGAGAGLDVGVERCGILLQFSLCYALVFKGRKEVKTADAETMQIHALYM</sequence>
<feature type="domain" description="Zn(2)-C6 fungal-type" evidence="5">
    <location>
        <begin position="108"/>
        <end position="138"/>
    </location>
</feature>
<dbReference type="AlphaFoldDB" id="E4ZN31"/>
<dbReference type="GO" id="GO:0003677">
    <property type="term" value="F:DNA binding"/>
    <property type="evidence" value="ECO:0007669"/>
    <property type="project" value="UniProtKB-KW"/>
</dbReference>
<gene>
    <name evidence="6" type="ORF">LEMA_P053400.1</name>
</gene>
<dbReference type="HOGENOM" id="CLU_018193_0_0_1"/>
<dbReference type="InterPro" id="IPR036864">
    <property type="entry name" value="Zn2-C6_fun-type_DNA-bd_sf"/>
</dbReference>
<evidence type="ECO:0000313" key="6">
    <source>
        <dbReference type="EMBL" id="CBX92634.1"/>
    </source>
</evidence>
<proteinExistence type="predicted"/>
<dbReference type="Gene3D" id="4.10.240.10">
    <property type="entry name" value="Zn(2)-C6 fungal-type DNA-binding domain"/>
    <property type="match status" value="1"/>
</dbReference>
<dbReference type="eggNOG" id="ENOG502S581">
    <property type="taxonomic scope" value="Eukaryota"/>
</dbReference>
<name>E4ZN31_LEPMJ</name>
<keyword evidence="7" id="KW-1185">Reference proteome</keyword>
<keyword evidence="4" id="KW-0539">Nucleus</keyword>
<evidence type="ECO:0000259" key="5">
    <source>
        <dbReference type="PROSITE" id="PS50048"/>
    </source>
</evidence>
<dbReference type="GO" id="GO:0008270">
    <property type="term" value="F:zinc ion binding"/>
    <property type="evidence" value="ECO:0007669"/>
    <property type="project" value="InterPro"/>
</dbReference>
<dbReference type="GO" id="GO:0000981">
    <property type="term" value="F:DNA-binding transcription factor activity, RNA polymerase II-specific"/>
    <property type="evidence" value="ECO:0007669"/>
    <property type="project" value="InterPro"/>
</dbReference>
<evidence type="ECO:0000256" key="1">
    <source>
        <dbReference type="ARBA" id="ARBA00004123"/>
    </source>
</evidence>
<dbReference type="SMART" id="SM00066">
    <property type="entry name" value="GAL4"/>
    <property type="match status" value="1"/>
</dbReference>
<dbReference type="Pfam" id="PF00172">
    <property type="entry name" value="Zn_clus"/>
    <property type="match status" value="1"/>
</dbReference>
<dbReference type="EMBL" id="FP929094">
    <property type="protein sequence ID" value="CBX92634.1"/>
    <property type="molecule type" value="Genomic_DNA"/>
</dbReference>
<dbReference type="CDD" id="cd12148">
    <property type="entry name" value="fungal_TF_MHR"/>
    <property type="match status" value="1"/>
</dbReference>
<reference evidence="7" key="1">
    <citation type="journal article" date="2011" name="Nat. Commun.">
        <title>Effector diversification within compartments of the Leptosphaeria maculans genome affected by Repeat-Induced Point mutations.</title>
        <authorList>
            <person name="Rouxel T."/>
            <person name="Grandaubert J."/>
            <person name="Hane J.K."/>
            <person name="Hoede C."/>
            <person name="van de Wouw A.P."/>
            <person name="Couloux A."/>
            <person name="Dominguez V."/>
            <person name="Anthouard V."/>
            <person name="Bally P."/>
            <person name="Bourras S."/>
            <person name="Cozijnsen A.J."/>
            <person name="Ciuffetti L.M."/>
            <person name="Degrave A."/>
            <person name="Dilmaghani A."/>
            <person name="Duret L."/>
            <person name="Fudal I."/>
            <person name="Goodwin S.B."/>
            <person name="Gout L."/>
            <person name="Glaser N."/>
            <person name="Linglin J."/>
            <person name="Kema G.H.J."/>
            <person name="Lapalu N."/>
            <person name="Lawrence C.B."/>
            <person name="May K."/>
            <person name="Meyer M."/>
            <person name="Ollivier B."/>
            <person name="Poulain J."/>
            <person name="Schoch C.L."/>
            <person name="Simon A."/>
            <person name="Spatafora J.W."/>
            <person name="Stachowiak A."/>
            <person name="Turgeon B.G."/>
            <person name="Tyler B.M."/>
            <person name="Vincent D."/>
            <person name="Weissenbach J."/>
            <person name="Amselem J."/>
            <person name="Quesneville H."/>
            <person name="Oliver R.P."/>
            <person name="Wincker P."/>
            <person name="Balesdent M.-H."/>
            <person name="Howlett B.J."/>
        </authorList>
    </citation>
    <scope>NUCLEOTIDE SEQUENCE [LARGE SCALE GENOMIC DNA]</scope>
    <source>
        <strain evidence="7">JN3 / isolate v23.1.3 / race Av1-4-5-6-7-8</strain>
    </source>
</reference>
<evidence type="ECO:0000256" key="4">
    <source>
        <dbReference type="ARBA" id="ARBA00023242"/>
    </source>
</evidence>
<protein>
    <recommendedName>
        <fullName evidence="5">Zn(2)-C6 fungal-type domain-containing protein</fullName>
    </recommendedName>
</protein>
<dbReference type="GO" id="GO:0005634">
    <property type="term" value="C:nucleus"/>
    <property type="evidence" value="ECO:0007669"/>
    <property type="project" value="UniProtKB-SubCell"/>
</dbReference>
<accession>E4ZN31</accession>
<evidence type="ECO:0000256" key="3">
    <source>
        <dbReference type="ARBA" id="ARBA00023125"/>
    </source>
</evidence>
<organism evidence="7">
    <name type="scientific">Leptosphaeria maculans (strain JN3 / isolate v23.1.3 / race Av1-4-5-6-7-8)</name>
    <name type="common">Blackleg fungus</name>
    <name type="synonym">Phoma lingam</name>
    <dbReference type="NCBI Taxonomy" id="985895"/>
    <lineage>
        <taxon>Eukaryota</taxon>
        <taxon>Fungi</taxon>
        <taxon>Dikarya</taxon>
        <taxon>Ascomycota</taxon>
        <taxon>Pezizomycotina</taxon>
        <taxon>Dothideomycetes</taxon>
        <taxon>Pleosporomycetidae</taxon>
        <taxon>Pleosporales</taxon>
        <taxon>Pleosporineae</taxon>
        <taxon>Leptosphaeriaceae</taxon>
        <taxon>Plenodomus</taxon>
        <taxon>Plenodomus lingam/Leptosphaeria maculans species complex</taxon>
    </lineage>
</organism>
<dbReference type="PANTHER" id="PTHR46910">
    <property type="entry name" value="TRANSCRIPTION FACTOR PDR1"/>
    <property type="match status" value="1"/>
</dbReference>
<dbReference type="OrthoDB" id="39175at2759"/>
<dbReference type="InParanoid" id="E4ZN31"/>
<dbReference type="CDD" id="cd00067">
    <property type="entry name" value="GAL4"/>
    <property type="match status" value="1"/>
</dbReference>
<dbReference type="VEuPathDB" id="FungiDB:LEMA_P053400.1"/>
<keyword evidence="3" id="KW-0238">DNA-binding</keyword>
<keyword evidence="2" id="KW-0479">Metal-binding</keyword>
<comment type="subcellular location">
    <subcellularLocation>
        <location evidence="1">Nucleus</location>
    </subcellularLocation>
</comment>
<dbReference type="PROSITE" id="PS50048">
    <property type="entry name" value="ZN2_CY6_FUNGAL_2"/>
    <property type="match status" value="1"/>
</dbReference>
<dbReference type="PROSITE" id="PS00463">
    <property type="entry name" value="ZN2_CY6_FUNGAL_1"/>
    <property type="match status" value="1"/>
</dbReference>
<dbReference type="OMA" id="SWKFHCK"/>
<evidence type="ECO:0000256" key="2">
    <source>
        <dbReference type="ARBA" id="ARBA00022723"/>
    </source>
</evidence>
<evidence type="ECO:0000313" key="7">
    <source>
        <dbReference type="Proteomes" id="UP000002668"/>
    </source>
</evidence>
<dbReference type="InterPro" id="IPR001138">
    <property type="entry name" value="Zn2Cys6_DnaBD"/>
</dbReference>
<dbReference type="PANTHER" id="PTHR46910:SF3">
    <property type="entry name" value="HALOTOLERANCE PROTEIN 9-RELATED"/>
    <property type="match status" value="1"/>
</dbReference>
<dbReference type="Proteomes" id="UP000002668">
    <property type="component" value="Genome"/>
</dbReference>
<dbReference type="InterPro" id="IPR050987">
    <property type="entry name" value="AtrR-like"/>
</dbReference>